<accession>A0A0P1F6W2</accession>
<name>A0A0P1F6W2_9RHOB</name>
<proteinExistence type="predicted"/>
<organism evidence="2 3">
    <name type="scientific">Ruegeria atlantica</name>
    <dbReference type="NCBI Taxonomy" id="81569"/>
    <lineage>
        <taxon>Bacteria</taxon>
        <taxon>Pseudomonadati</taxon>
        <taxon>Pseudomonadota</taxon>
        <taxon>Alphaproteobacteria</taxon>
        <taxon>Rhodobacterales</taxon>
        <taxon>Roseobacteraceae</taxon>
        <taxon>Ruegeria</taxon>
    </lineage>
</organism>
<dbReference type="Proteomes" id="UP000050783">
    <property type="component" value="Unassembled WGS sequence"/>
</dbReference>
<reference evidence="2 3" key="1">
    <citation type="submission" date="2015-09" db="EMBL/GenBank/DDBJ databases">
        <authorList>
            <consortium name="Swine Surveillance"/>
        </authorList>
    </citation>
    <scope>NUCLEOTIDE SEQUENCE [LARGE SCALE GENOMIC DNA]</scope>
    <source>
        <strain evidence="2 3">CECT 4292</strain>
    </source>
</reference>
<evidence type="ECO:0000313" key="3">
    <source>
        <dbReference type="Proteomes" id="UP000050783"/>
    </source>
</evidence>
<evidence type="ECO:0000313" key="2">
    <source>
        <dbReference type="EMBL" id="CUH49105.1"/>
    </source>
</evidence>
<dbReference type="AlphaFoldDB" id="A0A0P1F6W2"/>
<dbReference type="OrthoDB" id="9804721at2"/>
<dbReference type="InterPro" id="IPR006016">
    <property type="entry name" value="UspA"/>
</dbReference>
<feature type="domain" description="UspA" evidence="1">
    <location>
        <begin position="228"/>
        <end position="278"/>
    </location>
</feature>
<dbReference type="RefSeq" id="WP_058278572.1">
    <property type="nucleotide sequence ID" value="NZ_CYPU01000057.1"/>
</dbReference>
<dbReference type="Pfam" id="PF00582">
    <property type="entry name" value="Usp"/>
    <property type="match status" value="1"/>
</dbReference>
<dbReference type="SUPFAM" id="SSF52402">
    <property type="entry name" value="Adenine nucleotide alpha hydrolases-like"/>
    <property type="match status" value="1"/>
</dbReference>
<sequence>MQHRTVAYYVGVDADDASILECAETAHIQNDHLNCVLIAALPNLPYLKYGSNRFVEAGLPSNWLDVLHAKNAALKSRATEVKTLLAGQGLSANVTGFMGLGAELQQLVAEQAKCSDIAFLDGDLRKDPDLFHKITCGVLFHSPVALMINGDPFAQRDCVFLAWNDSLPASRATHLALPILLAAKEVVIGCFDLPSPEDVEGSVHGTDLAEWLGHHGCNVTVSQFQCGGNSVAHCIQERAREAGADLIVMGAYGHSHLRESVFGGTTQAMLEQTSLPVLFGH</sequence>
<dbReference type="EMBL" id="CYPU01000057">
    <property type="protein sequence ID" value="CUH49105.1"/>
    <property type="molecule type" value="Genomic_DNA"/>
</dbReference>
<dbReference type="Gene3D" id="3.40.50.12370">
    <property type="match status" value="1"/>
</dbReference>
<gene>
    <name evidence="2" type="ORF">RUA4292_03300</name>
</gene>
<dbReference type="GeneID" id="55494460"/>
<dbReference type="CDD" id="cd00293">
    <property type="entry name" value="USP-like"/>
    <property type="match status" value="1"/>
</dbReference>
<protein>
    <submittedName>
        <fullName evidence="2">Universal stress protein family protein</fullName>
    </submittedName>
</protein>
<evidence type="ECO:0000259" key="1">
    <source>
        <dbReference type="Pfam" id="PF00582"/>
    </source>
</evidence>